<dbReference type="InterPro" id="IPR013766">
    <property type="entry name" value="Thioredoxin_domain"/>
</dbReference>
<name>A0ABV7XAK6_9SPHN</name>
<protein>
    <submittedName>
        <fullName evidence="7">DsbA family protein</fullName>
    </submittedName>
</protein>
<evidence type="ECO:0000256" key="2">
    <source>
        <dbReference type="ARBA" id="ARBA00023002"/>
    </source>
</evidence>
<dbReference type="SUPFAM" id="SSF52833">
    <property type="entry name" value="Thioredoxin-like"/>
    <property type="match status" value="1"/>
</dbReference>
<keyword evidence="1" id="KW-0732">Signal</keyword>
<dbReference type="Pfam" id="PF18312">
    <property type="entry name" value="ScsC_N"/>
    <property type="match status" value="1"/>
</dbReference>
<evidence type="ECO:0000256" key="5">
    <source>
        <dbReference type="SAM" id="Phobius"/>
    </source>
</evidence>
<dbReference type="InterPro" id="IPR036249">
    <property type="entry name" value="Thioredoxin-like_sf"/>
</dbReference>
<reference evidence="8" key="1">
    <citation type="journal article" date="2019" name="Int. J. Syst. Evol. Microbiol.">
        <title>The Global Catalogue of Microorganisms (GCM) 10K type strain sequencing project: providing services to taxonomists for standard genome sequencing and annotation.</title>
        <authorList>
            <consortium name="The Broad Institute Genomics Platform"/>
            <consortium name="The Broad Institute Genome Sequencing Center for Infectious Disease"/>
            <person name="Wu L."/>
            <person name="Ma J."/>
        </authorList>
    </citation>
    <scope>NUCLEOTIDE SEQUENCE [LARGE SCALE GENOMIC DNA]</scope>
    <source>
        <strain evidence="8">KCTC 42644</strain>
    </source>
</reference>
<dbReference type="Pfam" id="PF01323">
    <property type="entry name" value="DSBA"/>
    <property type="match status" value="1"/>
</dbReference>
<accession>A0ABV7XAK6</accession>
<dbReference type="PANTHER" id="PTHR13887">
    <property type="entry name" value="GLUTATHIONE S-TRANSFERASE KAPPA"/>
    <property type="match status" value="1"/>
</dbReference>
<keyword evidence="5" id="KW-0472">Membrane</keyword>
<evidence type="ECO:0000256" key="1">
    <source>
        <dbReference type="ARBA" id="ARBA00022729"/>
    </source>
</evidence>
<dbReference type="PANTHER" id="PTHR13887:SF14">
    <property type="entry name" value="DISULFIDE BOND FORMATION PROTEIN D"/>
    <property type="match status" value="1"/>
</dbReference>
<dbReference type="CDD" id="cd03023">
    <property type="entry name" value="DsbA_Com1_like"/>
    <property type="match status" value="1"/>
</dbReference>
<dbReference type="Proteomes" id="UP001595615">
    <property type="component" value="Unassembled WGS sequence"/>
</dbReference>
<evidence type="ECO:0000256" key="4">
    <source>
        <dbReference type="ARBA" id="ARBA00023284"/>
    </source>
</evidence>
<dbReference type="InterPro" id="IPR001853">
    <property type="entry name" value="DSBA-like_thioredoxin_dom"/>
</dbReference>
<keyword evidence="5" id="KW-1133">Transmembrane helix</keyword>
<keyword evidence="3" id="KW-1015">Disulfide bond</keyword>
<dbReference type="Gene3D" id="3.40.30.10">
    <property type="entry name" value="Glutaredoxin"/>
    <property type="match status" value="1"/>
</dbReference>
<feature type="domain" description="Thioredoxin" evidence="6">
    <location>
        <begin position="72"/>
        <end position="265"/>
    </location>
</feature>
<evidence type="ECO:0000313" key="8">
    <source>
        <dbReference type="Proteomes" id="UP001595615"/>
    </source>
</evidence>
<feature type="transmembrane region" description="Helical" evidence="5">
    <location>
        <begin position="21"/>
        <end position="42"/>
    </location>
</feature>
<dbReference type="PROSITE" id="PS51352">
    <property type="entry name" value="THIOREDOXIN_2"/>
    <property type="match status" value="1"/>
</dbReference>
<keyword evidence="5" id="KW-0812">Transmembrane</keyword>
<keyword evidence="4" id="KW-0676">Redox-active center</keyword>
<evidence type="ECO:0000256" key="3">
    <source>
        <dbReference type="ARBA" id="ARBA00023157"/>
    </source>
</evidence>
<sequence>MTKDFGGLVAAAKARIAQFGLWEWAAMGAVILAAAAGLAIAAGSSSPAPAGADQFSKAQREAIDAMVRDYILKNPEIIPEAINRLQDREVEKLLDSNRAEIEKPFAGAWAGNPDGDIVMVEFFDYACPYCRASKADVERLLKDDQNLKVVYRDFPILGPASDEAAMASLSAAKQGRYKPFHDAMFAAGRPSHEKVVATVRKAGLNERQTASDITSTALKTEINKNLDLGRALGLTGTPAYVVGNRILSGSVGYDEMKKAIAEARAAR</sequence>
<proteinExistence type="predicted"/>
<organism evidence="7 8">
    <name type="scientific">Sphingoaurantiacus capsulatus</name>
    <dbReference type="NCBI Taxonomy" id="1771310"/>
    <lineage>
        <taxon>Bacteria</taxon>
        <taxon>Pseudomonadati</taxon>
        <taxon>Pseudomonadota</taxon>
        <taxon>Alphaproteobacteria</taxon>
        <taxon>Sphingomonadales</taxon>
        <taxon>Sphingosinicellaceae</taxon>
        <taxon>Sphingoaurantiacus</taxon>
    </lineage>
</organism>
<comment type="caution">
    <text evidence="7">The sequence shown here is derived from an EMBL/GenBank/DDBJ whole genome shotgun (WGS) entry which is preliminary data.</text>
</comment>
<dbReference type="RefSeq" id="WP_380861409.1">
    <property type="nucleotide sequence ID" value="NZ_JBHRXV010000010.1"/>
</dbReference>
<dbReference type="EMBL" id="JBHRXV010000010">
    <property type="protein sequence ID" value="MFC3713175.1"/>
    <property type="molecule type" value="Genomic_DNA"/>
</dbReference>
<dbReference type="InterPro" id="IPR041205">
    <property type="entry name" value="ScsC_N"/>
</dbReference>
<evidence type="ECO:0000313" key="7">
    <source>
        <dbReference type="EMBL" id="MFC3713175.1"/>
    </source>
</evidence>
<gene>
    <name evidence="7" type="ORF">ACFOMD_11365</name>
</gene>
<keyword evidence="8" id="KW-1185">Reference proteome</keyword>
<evidence type="ECO:0000259" key="6">
    <source>
        <dbReference type="PROSITE" id="PS51352"/>
    </source>
</evidence>
<keyword evidence="2" id="KW-0560">Oxidoreductase</keyword>